<dbReference type="GO" id="GO:0016989">
    <property type="term" value="F:sigma factor antagonist activity"/>
    <property type="evidence" value="ECO:0007669"/>
    <property type="project" value="TreeGrafter"/>
</dbReference>
<evidence type="ECO:0000256" key="1">
    <source>
        <dbReference type="ARBA" id="ARBA00004167"/>
    </source>
</evidence>
<name>A0A345NKL8_9MICO</name>
<evidence type="ECO:0000256" key="10">
    <source>
        <dbReference type="ARBA" id="ARBA00030803"/>
    </source>
</evidence>
<dbReference type="AlphaFoldDB" id="A0A345NKL8"/>
<evidence type="ECO:0000259" key="12">
    <source>
        <dbReference type="Pfam" id="PF10099"/>
    </source>
</evidence>
<keyword evidence="15" id="KW-1185">Reference proteome</keyword>
<gene>
    <name evidence="14" type="ORF">DV701_05065</name>
</gene>
<dbReference type="GO" id="GO:0005886">
    <property type="term" value="C:plasma membrane"/>
    <property type="evidence" value="ECO:0007669"/>
    <property type="project" value="UniProtKB-SubCell"/>
</dbReference>
<dbReference type="Pfam" id="PF10099">
    <property type="entry name" value="RskA_C"/>
    <property type="match status" value="1"/>
</dbReference>
<evidence type="ECO:0000256" key="3">
    <source>
        <dbReference type="ARBA" id="ARBA00022475"/>
    </source>
</evidence>
<evidence type="ECO:0000256" key="7">
    <source>
        <dbReference type="ARBA" id="ARBA00023136"/>
    </source>
</evidence>
<dbReference type="Gene3D" id="1.10.10.1320">
    <property type="entry name" value="Anti-sigma factor, zinc-finger domain"/>
    <property type="match status" value="1"/>
</dbReference>
<evidence type="ECO:0000256" key="5">
    <source>
        <dbReference type="ARBA" id="ARBA00022989"/>
    </source>
</evidence>
<dbReference type="Proteomes" id="UP000253790">
    <property type="component" value="Chromosome"/>
</dbReference>
<dbReference type="InterPro" id="IPR018764">
    <property type="entry name" value="RskA_C"/>
</dbReference>
<evidence type="ECO:0000313" key="15">
    <source>
        <dbReference type="Proteomes" id="UP000253790"/>
    </source>
</evidence>
<evidence type="ECO:0000259" key="13">
    <source>
        <dbReference type="Pfam" id="PF22618"/>
    </source>
</evidence>
<evidence type="ECO:0000313" key="14">
    <source>
        <dbReference type="EMBL" id="AXH95576.1"/>
    </source>
</evidence>
<dbReference type="InterPro" id="IPR041916">
    <property type="entry name" value="Anti_sigma_zinc_sf"/>
</dbReference>
<feature type="domain" description="Anti-sigma K factor RskA C-terminal" evidence="12">
    <location>
        <begin position="95"/>
        <end position="227"/>
    </location>
</feature>
<dbReference type="GO" id="GO:0006417">
    <property type="term" value="P:regulation of translation"/>
    <property type="evidence" value="ECO:0007669"/>
    <property type="project" value="TreeGrafter"/>
</dbReference>
<evidence type="ECO:0000256" key="2">
    <source>
        <dbReference type="ARBA" id="ARBA00004236"/>
    </source>
</evidence>
<dbReference type="InterPro" id="IPR051474">
    <property type="entry name" value="Anti-sigma-K/W_factor"/>
</dbReference>
<evidence type="ECO:0000256" key="6">
    <source>
        <dbReference type="ARBA" id="ARBA00023015"/>
    </source>
</evidence>
<dbReference type="PANTHER" id="PTHR37461:SF1">
    <property type="entry name" value="ANTI-SIGMA-K FACTOR RSKA"/>
    <property type="match status" value="1"/>
</dbReference>
<sequence length="234" mass="24338">MNDDLHDLAVGYALDALDLQERRSFETHLDGCAACRAEVAELQEAAADLSAGLESAPPPDLRGRILSQVQTEQVQTHQAPDRAAGRHRSSDRRRWLAAAAAVLVVAGGWGASQLLSGQEDPAHRIVQAQDAQEHEADTADGELIVITSAAEDAAVLQVPDRLTAPPEGSVYQAWYVGPDGDARSAGLLTPAVLDTGETVLEGSPGDAAAVALTVEPSGGSDQPTSEPFAVVPLG</sequence>
<dbReference type="KEGG" id="orn:DV701_05065"/>
<dbReference type="PANTHER" id="PTHR37461">
    <property type="entry name" value="ANTI-SIGMA-K FACTOR RSKA"/>
    <property type="match status" value="1"/>
</dbReference>
<evidence type="ECO:0000256" key="4">
    <source>
        <dbReference type="ARBA" id="ARBA00022692"/>
    </source>
</evidence>
<dbReference type="RefSeq" id="WP_114927341.1">
    <property type="nucleotide sequence ID" value="NZ_CP031229.1"/>
</dbReference>
<feature type="region of interest" description="Disordered" evidence="11">
    <location>
        <begin position="215"/>
        <end position="234"/>
    </location>
</feature>
<keyword evidence="3" id="KW-1003">Cell membrane</keyword>
<reference evidence="14 15" key="1">
    <citation type="submission" date="2018-07" db="EMBL/GenBank/DDBJ databases">
        <title>Complete genome sequencing of Ornithinimicrobium sp. AMA3305.</title>
        <authorList>
            <person name="Bae J.-W."/>
        </authorList>
    </citation>
    <scope>NUCLEOTIDE SEQUENCE [LARGE SCALE GENOMIC DNA]</scope>
    <source>
        <strain evidence="14 15">AMA3305</strain>
    </source>
</reference>
<protein>
    <recommendedName>
        <fullName evidence="10">Regulator of SigK</fullName>
    </recommendedName>
    <alternativeName>
        <fullName evidence="9">Sigma-K anti-sigma factor RskA</fullName>
    </alternativeName>
</protein>
<dbReference type="OrthoDB" id="153510at2"/>
<evidence type="ECO:0000256" key="11">
    <source>
        <dbReference type="SAM" id="MobiDB-lite"/>
    </source>
</evidence>
<comment type="subcellular location">
    <subcellularLocation>
        <location evidence="2">Cell membrane</location>
    </subcellularLocation>
    <subcellularLocation>
        <location evidence="1">Membrane</location>
        <topology evidence="1">Single-pass membrane protein</topology>
    </subcellularLocation>
</comment>
<dbReference type="Pfam" id="PF22618">
    <property type="entry name" value="RskA_N"/>
    <property type="match status" value="1"/>
</dbReference>
<feature type="domain" description="Anti-sigma-K factor RskA N-terminal" evidence="13">
    <location>
        <begin position="5"/>
        <end position="47"/>
    </location>
</feature>
<evidence type="ECO:0000256" key="9">
    <source>
        <dbReference type="ARBA" id="ARBA00029829"/>
    </source>
</evidence>
<evidence type="ECO:0000256" key="8">
    <source>
        <dbReference type="ARBA" id="ARBA00023163"/>
    </source>
</evidence>
<keyword evidence="8" id="KW-0804">Transcription</keyword>
<proteinExistence type="predicted"/>
<keyword evidence="7" id="KW-0472">Membrane</keyword>
<dbReference type="InterPro" id="IPR053877">
    <property type="entry name" value="RskA_N"/>
</dbReference>
<accession>A0A345NKL8</accession>
<keyword evidence="6" id="KW-0805">Transcription regulation</keyword>
<feature type="region of interest" description="Disordered" evidence="11">
    <location>
        <begin position="70"/>
        <end position="90"/>
    </location>
</feature>
<keyword evidence="4" id="KW-0812">Transmembrane</keyword>
<dbReference type="EMBL" id="CP031229">
    <property type="protein sequence ID" value="AXH95576.1"/>
    <property type="molecule type" value="Genomic_DNA"/>
</dbReference>
<keyword evidence="5" id="KW-1133">Transmembrane helix</keyword>
<organism evidence="14 15">
    <name type="scientific">Ornithinimicrobium avium</name>
    <dbReference type="NCBI Taxonomy" id="2283195"/>
    <lineage>
        <taxon>Bacteria</taxon>
        <taxon>Bacillati</taxon>
        <taxon>Actinomycetota</taxon>
        <taxon>Actinomycetes</taxon>
        <taxon>Micrococcales</taxon>
        <taxon>Ornithinimicrobiaceae</taxon>
        <taxon>Ornithinimicrobium</taxon>
    </lineage>
</organism>